<dbReference type="SUPFAM" id="SSF109854">
    <property type="entry name" value="DinB/YfiT-like putative metalloenzymes"/>
    <property type="match status" value="1"/>
</dbReference>
<dbReference type="Pfam" id="PF12867">
    <property type="entry name" value="DinB_2"/>
    <property type="match status" value="1"/>
</dbReference>
<dbReference type="EMBL" id="QFFI01000013">
    <property type="protein sequence ID" value="PWG63084.1"/>
    <property type="molecule type" value="Genomic_DNA"/>
</dbReference>
<feature type="region of interest" description="Disordered" evidence="1">
    <location>
        <begin position="151"/>
        <end position="170"/>
    </location>
</feature>
<dbReference type="AlphaFoldDB" id="A0A2U2N289"/>
<evidence type="ECO:0000313" key="4">
    <source>
        <dbReference type="Proteomes" id="UP000245474"/>
    </source>
</evidence>
<accession>A0A2U2N289</accession>
<evidence type="ECO:0000259" key="2">
    <source>
        <dbReference type="Pfam" id="PF12867"/>
    </source>
</evidence>
<reference evidence="3 4" key="1">
    <citation type="submission" date="2018-05" db="EMBL/GenBank/DDBJ databases">
        <title>Spiribacter halobius sp. nov., a moderately halophilic bacterium isolated from marine solar saltern.</title>
        <authorList>
            <person name="Zheng W.-S."/>
            <person name="Lu D.-C."/>
            <person name="Du Z.-J."/>
        </authorList>
    </citation>
    <scope>NUCLEOTIDE SEQUENCE [LARGE SCALE GENOMIC DNA]</scope>
    <source>
        <strain evidence="3 4">E85</strain>
    </source>
</reference>
<dbReference type="InterPro" id="IPR024775">
    <property type="entry name" value="DinB-like"/>
</dbReference>
<organism evidence="3 4">
    <name type="scientific">Sediminicurvatus halobius</name>
    <dbReference type="NCBI Taxonomy" id="2182432"/>
    <lineage>
        <taxon>Bacteria</taxon>
        <taxon>Pseudomonadati</taxon>
        <taxon>Pseudomonadota</taxon>
        <taxon>Gammaproteobacteria</taxon>
        <taxon>Chromatiales</taxon>
        <taxon>Ectothiorhodospiraceae</taxon>
        <taxon>Sediminicurvatus</taxon>
    </lineage>
</organism>
<dbReference type="Proteomes" id="UP000245474">
    <property type="component" value="Unassembled WGS sequence"/>
</dbReference>
<gene>
    <name evidence="3" type="ORF">DEM34_09530</name>
</gene>
<dbReference type="PANTHER" id="PTHR39473">
    <property type="match status" value="1"/>
</dbReference>
<dbReference type="Gene3D" id="1.20.120.450">
    <property type="entry name" value="dinb family like domain"/>
    <property type="match status" value="1"/>
</dbReference>
<evidence type="ECO:0000313" key="3">
    <source>
        <dbReference type="EMBL" id="PWG63084.1"/>
    </source>
</evidence>
<keyword evidence="4" id="KW-1185">Reference proteome</keyword>
<proteinExistence type="predicted"/>
<dbReference type="RefSeq" id="WP_109678583.1">
    <property type="nucleotide sequence ID" value="NZ_CP086615.1"/>
</dbReference>
<feature type="domain" description="DinB-like" evidence="2">
    <location>
        <begin position="18"/>
        <end position="138"/>
    </location>
</feature>
<dbReference type="InterPro" id="IPR034660">
    <property type="entry name" value="DinB/YfiT-like"/>
</dbReference>
<dbReference type="OrthoDB" id="1162179at2"/>
<protein>
    <recommendedName>
        <fullName evidence="2">DinB-like domain-containing protein</fullName>
    </recommendedName>
</protein>
<evidence type="ECO:0000256" key="1">
    <source>
        <dbReference type="SAM" id="MobiDB-lite"/>
    </source>
</evidence>
<name>A0A2U2N289_9GAMM</name>
<comment type="caution">
    <text evidence="3">The sequence shown here is derived from an EMBL/GenBank/DDBJ whole genome shotgun (WGS) entry which is preliminary data.</text>
</comment>
<sequence>MDRSIDALAAQNVHLLGQLEQLLGTLPVAVYRSRPARHGSTIGAQTRHVLDHYDRLLARDSDAVDYASRERDGRTETDPERAATRVARIRQGLRDLRNENQALRIRDSAATPEEGLASSLARELAFLASHTVHHLALIALLAEWQGEPPPEHFGVAPSTLEHRQGQSIGA</sequence>
<dbReference type="PANTHER" id="PTHR39473:SF1">
    <property type="entry name" value="DINB-LIKE DOMAIN-CONTAINING PROTEIN"/>
    <property type="match status" value="1"/>
</dbReference>